<dbReference type="EMBL" id="JAEPBG010000003">
    <property type="protein sequence ID" value="MBK4735095.1"/>
    <property type="molecule type" value="Genomic_DNA"/>
</dbReference>
<evidence type="ECO:0000313" key="3">
    <source>
        <dbReference type="Proteomes" id="UP000622890"/>
    </source>
</evidence>
<dbReference type="InterPro" id="IPR011493">
    <property type="entry name" value="GLUG"/>
</dbReference>
<dbReference type="InterPro" id="IPR041286">
    <property type="entry name" value="MBG_2"/>
</dbReference>
<dbReference type="InterPro" id="IPR024973">
    <property type="entry name" value="ESPR"/>
</dbReference>
<keyword evidence="3" id="KW-1185">Reference proteome</keyword>
<feature type="domain" description="Filamentous haemagglutinin FhaB/tRNA nuclease CdiA-like TPS" evidence="1">
    <location>
        <begin position="50"/>
        <end position="162"/>
    </location>
</feature>
<accession>A0A934STE4</accession>
<dbReference type="Gene3D" id="2.160.20.10">
    <property type="entry name" value="Single-stranded right-handed beta-helix, Pectin lyase-like"/>
    <property type="match status" value="1"/>
</dbReference>
<organism evidence="2 3">
    <name type="scientific">Noviherbaspirillum pedocola</name>
    <dbReference type="NCBI Taxonomy" id="2801341"/>
    <lineage>
        <taxon>Bacteria</taxon>
        <taxon>Pseudomonadati</taxon>
        <taxon>Pseudomonadota</taxon>
        <taxon>Betaproteobacteria</taxon>
        <taxon>Burkholderiales</taxon>
        <taxon>Oxalobacteraceae</taxon>
        <taxon>Noviherbaspirillum</taxon>
    </lineage>
</organism>
<dbReference type="PANTHER" id="PTHR12338">
    <property type="entry name" value="AUTOTRANSPORTER"/>
    <property type="match status" value="1"/>
</dbReference>
<dbReference type="InterPro" id="IPR008638">
    <property type="entry name" value="FhaB/CdiA-like_TPS"/>
</dbReference>
<dbReference type="Pfam" id="PF13018">
    <property type="entry name" value="ESPR"/>
    <property type="match status" value="1"/>
</dbReference>
<dbReference type="InterPro" id="IPR037160">
    <property type="entry name" value="DNA_Pol_thumb_sf"/>
</dbReference>
<evidence type="ECO:0000259" key="1">
    <source>
        <dbReference type="SMART" id="SM00912"/>
    </source>
</evidence>
<dbReference type="InterPro" id="IPR011050">
    <property type="entry name" value="Pectin_lyase_fold/virulence"/>
</dbReference>
<dbReference type="SMART" id="SM00912">
    <property type="entry name" value="Haemagg_act"/>
    <property type="match status" value="1"/>
</dbReference>
<dbReference type="Pfam" id="PF05860">
    <property type="entry name" value="TPS"/>
    <property type="match status" value="1"/>
</dbReference>
<reference evidence="2" key="1">
    <citation type="submission" date="2021-01" db="EMBL/GenBank/DDBJ databases">
        <title>Genome sequence of strain Noviherbaspirillum sp. DKR-6.</title>
        <authorList>
            <person name="Chaudhary D.K."/>
        </authorList>
    </citation>
    <scope>NUCLEOTIDE SEQUENCE</scope>
    <source>
        <strain evidence="2">DKR-6</strain>
    </source>
</reference>
<evidence type="ECO:0000313" key="2">
    <source>
        <dbReference type="EMBL" id="MBK4735095.1"/>
    </source>
</evidence>
<gene>
    <name evidence="2" type="ORF">JJB74_10785</name>
</gene>
<comment type="caution">
    <text evidence="2">The sequence shown here is derived from an EMBL/GenBank/DDBJ whole genome shotgun (WGS) entry which is preliminary data.</text>
</comment>
<dbReference type="NCBIfam" id="TIGR01901">
    <property type="entry name" value="adhes_NPXG"/>
    <property type="match status" value="1"/>
</dbReference>
<dbReference type="Proteomes" id="UP000622890">
    <property type="component" value="Unassembled WGS sequence"/>
</dbReference>
<proteinExistence type="predicted"/>
<dbReference type="SUPFAM" id="SSF51126">
    <property type="entry name" value="Pectin lyase-like"/>
    <property type="match status" value="1"/>
</dbReference>
<dbReference type="Gene3D" id="3.30.210.10">
    <property type="entry name" value="DNA polymerase, thumb domain"/>
    <property type="match status" value="1"/>
</dbReference>
<name>A0A934STE4_9BURK</name>
<dbReference type="Pfam" id="PF07581">
    <property type="entry name" value="Glug"/>
    <property type="match status" value="1"/>
</dbReference>
<dbReference type="InterPro" id="IPR041248">
    <property type="entry name" value="YDG"/>
</dbReference>
<sequence length="1663" mass="166499">MNHFFCLIWSEAQQSWIAVDEHARTRGKAAARRRRIGGTALVAALLASVGHAGPTGGVIAGGTGAINQAGSVTTINQSSSRMAINWNSFSTAAGESIVFRQPDANAIALNRIVGAEPSRLFGSLSANGQVFIVNPNGVLFGPGAQVNVQGLLASSLDLAPDRFMAGLLQLEGGGVGGVLNQGALNAASGGYVALLGPNVRNEGTISAPRGAAVMAAGDRITVNIDKGSLLGYSVDAGSLNALADNSGRISADGGRVMLEAKAAGGIGRAVVNHSGIIEAKTLEGQAGEVRLIGDMQAGQLVMSGSIDASAPAGGDGGHVETSAAKVRIDDSARVTTLAPNGRTGSWLIDPGDVVIDANQTDPNRGFLSTASLTESLKGTTVTVDTQILGNGGNGDIFVNAGVSWTSGNTLVLTAARDIQINAPIAWSGSPNIVLSLIAGRNIQIGANLSGANGKLALTTGTNSAGSDYVLTNGAKITLSAGPNLLISKDKVSDSTYEVITDLAGLQSMPGSGGKGYALGQDIDAGATAFTPITSLGGIFDGLGHVISNLTINDPVPGEVGLFRATLGRSVIQNLRLEAGSVTGIGRVGALAGRLDGKVNNVVSTVDVDGASSNVGGLVGLVTDTGAIVNSHASGAVRGQGLTGGLVGINFGTISGSDATGNVQGGSRVGGLVGANVNNGRITGSYAGGSVDGTSSVGGLAGSNENAARITDSYANAGVTGQNLVGGLVGSLSGGAVTNAYATGAVRGTDAATTGGLVGNMNRGVVSASYWNKDAPDQGGTGQSASAAGIGVTGDQMKSLALFRNAGWSIDDQGGTNSTWRIYDGYSMPLLRSMLKPITLKNTSVVYNAATRTGDNGGITDATLLQAASGRNAGTYSARSTSQTGYDISGGGLTITPAALNISGLNGQNKVYDGTTAATVNFQYTPLGADQVGISYTANFADKNVGTHDITVGNLGLTGSDAGNYRIANAASLGGTSAAITPLPLSVIVNRQDKVYDGTTAAQLAFQYAPGEAPVGNEQVTYSYNAVFVDKNAGTDKPVIVQSLALDSASAVNRNYVLAGFAQPKLTATIRPLALSPDQLQLTANSKTYDGNANAVGATASVSGILSGDLAIAVFDAASFSDRNAGNNKTVNFSGLRLFGSDAGNYLLPNKTTASADILPRLLAVSAQGVNKVYDGTVAASVTLLDDRIAGDQLATGYDASRTAFVDKNVGTGKRIDVNGIAITGGADAGNYRVGQNAGSATADITPASLQFSAVAKNKVYDGTNAASAEASFKAIGDDRVVAIYGNASFGDKNVGTGKEVAIPVLSLSGPDAGNYVINGPAKGAADITPRTLNVNATGVNKVYDGMLAASVILGDDRIAGDDVKTLYGTAGFADRNAGSGKAVSVANIALGVGTDARNYVLGNRSATTVADITPRALNVTASINSKTYDGSVAASAVLADDRIAGDDVKLGYSAAAFADANAGAGKAASVAGIALAGGADAANYRVANSVAAGAGTILKKPLAIVANADGKDFDGKPYAGGNGVAISGLVAGDDASVLAGTLRYGGDAQGAIAPGAYRITPSGLDAANYAPNFGDGLLTIRYASVPTVALGRSGQDDIYTALQQQMPNLLADADREERRLALSPVGGDGRLTVAGCGLRMPEAELMSSSCAPALDTSRRAVQP</sequence>
<dbReference type="InterPro" id="IPR050909">
    <property type="entry name" value="Bact_Autotransporter_VF"/>
</dbReference>
<dbReference type="Pfam" id="PF18657">
    <property type="entry name" value="YDG"/>
    <property type="match status" value="7"/>
</dbReference>
<dbReference type="Pfam" id="PF18676">
    <property type="entry name" value="MBG_2"/>
    <property type="match status" value="1"/>
</dbReference>
<dbReference type="PANTHER" id="PTHR12338:SF5">
    <property type="entry name" value="ANTIGEN 43-RELATED"/>
    <property type="match status" value="1"/>
</dbReference>
<protein>
    <submittedName>
        <fullName evidence="2">Filamentous hemagglutinin N-terminal domain-containing protein</fullName>
    </submittedName>
</protein>
<dbReference type="InterPro" id="IPR012334">
    <property type="entry name" value="Pectin_lyas_fold"/>
</dbReference>
<dbReference type="Gene3D" id="2.160.20.110">
    <property type="match status" value="2"/>
</dbReference>